<dbReference type="PANTHER" id="PTHR36842">
    <property type="entry name" value="PROTEIN TOLB HOMOLOG"/>
    <property type="match status" value="1"/>
</dbReference>
<comment type="subunit">
    <text evidence="5">The Tol-Pal system is composed of five core proteins: the inner membrane proteins TolA, TolQ and TolR, the periplasmic protein TolB and the outer membrane protein Pal. They form a network linking the inner and outer membranes and the peptidoglycan layer.</text>
</comment>
<comment type="similarity">
    <text evidence="2 5">Belongs to the TolB family.</text>
</comment>
<evidence type="ECO:0000256" key="2">
    <source>
        <dbReference type="ARBA" id="ARBA00009820"/>
    </source>
</evidence>
<evidence type="ECO:0000256" key="3">
    <source>
        <dbReference type="ARBA" id="ARBA00022729"/>
    </source>
</evidence>
<dbReference type="Pfam" id="PF04052">
    <property type="entry name" value="TolB_N"/>
    <property type="match status" value="1"/>
</dbReference>
<dbReference type="NCBIfam" id="TIGR02800">
    <property type="entry name" value="propeller_TolB"/>
    <property type="match status" value="1"/>
</dbReference>
<dbReference type="InterPro" id="IPR014167">
    <property type="entry name" value="Tol-Pal_TolB"/>
</dbReference>
<dbReference type="Gene3D" id="2.120.10.30">
    <property type="entry name" value="TolB, C-terminal domain"/>
    <property type="match status" value="1"/>
</dbReference>
<dbReference type="GO" id="GO:0017038">
    <property type="term" value="P:protein import"/>
    <property type="evidence" value="ECO:0007669"/>
    <property type="project" value="InterPro"/>
</dbReference>
<gene>
    <name evidence="5" type="primary">tolB</name>
    <name evidence="7" type="ORF">PS2015_1980</name>
</gene>
<evidence type="ECO:0000313" key="7">
    <source>
        <dbReference type="EMBL" id="ALO46621.1"/>
    </source>
</evidence>
<dbReference type="GO" id="GO:0042597">
    <property type="term" value="C:periplasmic space"/>
    <property type="evidence" value="ECO:0007669"/>
    <property type="project" value="UniProtKB-SubCell"/>
</dbReference>
<protein>
    <recommendedName>
        <fullName evidence="5">Tol-Pal system protein TolB</fullName>
    </recommendedName>
</protein>
<evidence type="ECO:0000313" key="8">
    <source>
        <dbReference type="Proteomes" id="UP000065641"/>
    </source>
</evidence>
<evidence type="ECO:0000256" key="5">
    <source>
        <dbReference type="HAMAP-Rule" id="MF_00671"/>
    </source>
</evidence>
<accession>A0A0S2KE85</accession>
<dbReference type="InterPro" id="IPR011042">
    <property type="entry name" value="6-blade_b-propeller_TolB-like"/>
</dbReference>
<organism evidence="7 8">
    <name type="scientific">Pseudohongiella spirulinae</name>
    <dbReference type="NCBI Taxonomy" id="1249552"/>
    <lineage>
        <taxon>Bacteria</taxon>
        <taxon>Pseudomonadati</taxon>
        <taxon>Pseudomonadota</taxon>
        <taxon>Gammaproteobacteria</taxon>
        <taxon>Pseudomonadales</taxon>
        <taxon>Pseudohongiellaceae</taxon>
        <taxon>Pseudohongiella</taxon>
    </lineage>
</organism>
<dbReference type="SUPFAM" id="SSF69304">
    <property type="entry name" value="Tricorn protease N-terminal domain"/>
    <property type="match status" value="1"/>
</dbReference>
<reference evidence="7 8" key="1">
    <citation type="submission" date="2015-11" db="EMBL/GenBank/DDBJ databases">
        <authorList>
            <person name="Zhang Y."/>
            <person name="Guo Z."/>
        </authorList>
    </citation>
    <scope>NUCLEOTIDE SEQUENCE [LARGE SCALE GENOMIC DNA]</scope>
    <source>
        <strain evidence="7 8">KCTC 32221</strain>
    </source>
</reference>
<dbReference type="Pfam" id="PF07676">
    <property type="entry name" value="PD40"/>
    <property type="match status" value="3"/>
</dbReference>
<keyword evidence="4 5" id="KW-0574">Periplasm</keyword>
<dbReference type="GO" id="GO:0051301">
    <property type="term" value="P:cell division"/>
    <property type="evidence" value="ECO:0007669"/>
    <property type="project" value="UniProtKB-UniRule"/>
</dbReference>
<comment type="subcellular location">
    <subcellularLocation>
        <location evidence="1 5">Periplasm</location>
    </subcellularLocation>
</comment>
<dbReference type="InterPro" id="IPR007195">
    <property type="entry name" value="TolB_N"/>
</dbReference>
<dbReference type="PANTHER" id="PTHR36842:SF1">
    <property type="entry name" value="PROTEIN TOLB"/>
    <property type="match status" value="1"/>
</dbReference>
<evidence type="ECO:0000256" key="4">
    <source>
        <dbReference type="ARBA" id="ARBA00022764"/>
    </source>
</evidence>
<dbReference type="KEGG" id="pspi:PS2015_1980"/>
<dbReference type="EMBL" id="CP013189">
    <property type="protein sequence ID" value="ALO46621.1"/>
    <property type="molecule type" value="Genomic_DNA"/>
</dbReference>
<name>A0A0S2KE85_9GAMM</name>
<keyword evidence="5" id="KW-0131">Cell cycle</keyword>
<dbReference type="OrthoDB" id="9802240at2"/>
<evidence type="ECO:0000256" key="1">
    <source>
        <dbReference type="ARBA" id="ARBA00004418"/>
    </source>
</evidence>
<dbReference type="Proteomes" id="UP000065641">
    <property type="component" value="Chromosome"/>
</dbReference>
<keyword evidence="3 5" id="KW-0732">Signal</keyword>
<dbReference type="PATRIC" id="fig|1249552.3.peg.1986"/>
<sequence length="435" mass="48439">MYRQFVILVLGALLSARVIATELNIEITRGVDNPIPVAIVPFAWEGAGLPDEDVAQIIANNLEQVGEFRALSRANMLSLPTEESQVHYRDWRILAQQYLVVGKISPVPGGQMVQVQWEFFDINRERKVMGEVLTGSVSQLRDIAHEISDVVYQEITARRGAFSTKIMYVSAEGPIGDTVYRLHVSDYDGRRPQILLESREPIMSPAWSPDASQIAYVSFETDLPRIYIQDLATGQRRQVTNFSGINSSPVWSPDGRRLAMVLSKDGSPDVYVLDLATDELTRLTDHPRAETEPAWTTDSRSVIFTSDRTGQPQIYKADVVGGGFPERLTFDCFYCAKGQFLPDGVNLVHVRRDTRQDNSYSIAVLNVETGRVLTLTDTSLDESPSVAPNGSMIMFGTTYNGRGVLDAVSIDGRVKFRLPSSQGDVREPSWSPYLN</sequence>
<dbReference type="AlphaFoldDB" id="A0A0S2KE85"/>
<dbReference type="STRING" id="1249552.PS2015_1980"/>
<dbReference type="InterPro" id="IPR011659">
    <property type="entry name" value="WD40"/>
</dbReference>
<feature type="domain" description="TolB N-terminal" evidence="6">
    <location>
        <begin position="23"/>
        <end position="127"/>
    </location>
</feature>
<dbReference type="Gene3D" id="3.40.50.10070">
    <property type="entry name" value="TolB, N-terminal domain"/>
    <property type="match status" value="1"/>
</dbReference>
<proteinExistence type="inferred from homology"/>
<comment type="function">
    <text evidence="5">Part of the Tol-Pal system, which plays a role in outer membrane invagination during cell division and is important for maintaining outer membrane integrity.</text>
</comment>
<dbReference type="HAMAP" id="MF_00671">
    <property type="entry name" value="TolB"/>
    <property type="match status" value="1"/>
</dbReference>
<dbReference type="RefSeq" id="WP_058022092.1">
    <property type="nucleotide sequence ID" value="NZ_CP013189.1"/>
</dbReference>
<keyword evidence="5" id="KW-0132">Cell division</keyword>
<keyword evidence="8" id="KW-1185">Reference proteome</keyword>
<dbReference type="SUPFAM" id="SSF52964">
    <property type="entry name" value="TolB, N-terminal domain"/>
    <property type="match status" value="1"/>
</dbReference>
<evidence type="ECO:0000259" key="6">
    <source>
        <dbReference type="Pfam" id="PF04052"/>
    </source>
</evidence>